<sequence>MEKFEAAAWMRPTQQDRIPAADLQTDRAHPARVYDYMLGGKTNFAADRAAGDKIVEEWPGSRASACAARAVMQRMTRRLAEVHGIRQFLDVGTGIPTAPNLHEVAQGIDPASRVVYVDNDPIVLAHARALLTSTPEGRTAYIDCDLRDPEKLLADPALRGTLDLGRPLALTLINIVHFLSDETVHPLVARLLDALPAGSFLALTAGTADSAPEQAEVASRRYREAGIENHLRTRAGVERFFTGLELDEPGVVLINRWHPDLDDGPRLADHEVMAYAGLARKP</sequence>
<keyword evidence="1" id="KW-0808">Transferase</keyword>
<name>A0A7W7QX53_KITKI</name>
<dbReference type="InterPro" id="IPR029063">
    <property type="entry name" value="SAM-dependent_MTases_sf"/>
</dbReference>
<comment type="caution">
    <text evidence="1">The sequence shown here is derived from an EMBL/GenBank/DDBJ whole genome shotgun (WGS) entry which is preliminary data.</text>
</comment>
<dbReference type="GO" id="GO:0008168">
    <property type="term" value="F:methyltransferase activity"/>
    <property type="evidence" value="ECO:0007669"/>
    <property type="project" value="UniProtKB-KW"/>
</dbReference>
<dbReference type="InterPro" id="IPR006764">
    <property type="entry name" value="SAM_dep_MeTrfase_SAV2177_type"/>
</dbReference>
<proteinExistence type="predicted"/>
<keyword evidence="2" id="KW-1185">Reference proteome</keyword>
<dbReference type="GO" id="GO:0032259">
    <property type="term" value="P:methylation"/>
    <property type="evidence" value="ECO:0007669"/>
    <property type="project" value="UniProtKB-KW"/>
</dbReference>
<gene>
    <name evidence="1" type="ORF">FHR34_000166</name>
</gene>
<dbReference type="AlphaFoldDB" id="A0A7W7QX53"/>
<reference evidence="1 2" key="1">
    <citation type="submission" date="2020-08" db="EMBL/GenBank/DDBJ databases">
        <title>Sequencing the genomes of 1000 actinobacteria strains.</title>
        <authorList>
            <person name="Klenk H.-P."/>
        </authorList>
    </citation>
    <scope>NUCLEOTIDE SEQUENCE [LARGE SCALE GENOMIC DNA]</scope>
    <source>
        <strain evidence="1 2">DSM 41654</strain>
    </source>
</reference>
<organism evidence="1 2">
    <name type="scientific">Kitasatospora kifunensis</name>
    <name type="common">Streptomyces kifunensis</name>
    <dbReference type="NCBI Taxonomy" id="58351"/>
    <lineage>
        <taxon>Bacteria</taxon>
        <taxon>Bacillati</taxon>
        <taxon>Actinomycetota</taxon>
        <taxon>Actinomycetes</taxon>
        <taxon>Kitasatosporales</taxon>
        <taxon>Streptomycetaceae</taxon>
        <taxon>Kitasatospora</taxon>
    </lineage>
</organism>
<evidence type="ECO:0000313" key="2">
    <source>
        <dbReference type="Proteomes" id="UP000540506"/>
    </source>
</evidence>
<dbReference type="Pfam" id="PF04672">
    <property type="entry name" value="Methyltransf_19"/>
    <property type="match status" value="1"/>
</dbReference>
<accession>A0A7W7QX53</accession>
<protein>
    <submittedName>
        <fullName evidence="1">O-methyltransferase involved in polyketide biosynthesis</fullName>
    </submittedName>
</protein>
<dbReference type="Proteomes" id="UP000540506">
    <property type="component" value="Unassembled WGS sequence"/>
</dbReference>
<keyword evidence="1" id="KW-0489">Methyltransferase</keyword>
<dbReference type="PIRSF" id="PIRSF017393">
    <property type="entry name" value="MTase_SAV2177"/>
    <property type="match status" value="1"/>
</dbReference>
<evidence type="ECO:0000313" key="1">
    <source>
        <dbReference type="EMBL" id="MBB4921173.1"/>
    </source>
</evidence>
<dbReference type="Gene3D" id="3.40.50.150">
    <property type="entry name" value="Vaccinia Virus protein VP39"/>
    <property type="match status" value="1"/>
</dbReference>
<dbReference type="SUPFAM" id="SSF53335">
    <property type="entry name" value="S-adenosyl-L-methionine-dependent methyltransferases"/>
    <property type="match status" value="1"/>
</dbReference>
<dbReference type="EMBL" id="JACHJV010000001">
    <property type="protein sequence ID" value="MBB4921173.1"/>
    <property type="molecule type" value="Genomic_DNA"/>
</dbReference>